<proteinExistence type="predicted"/>
<name>A0A645I2Q4_9ZZZZ</name>
<protein>
    <recommendedName>
        <fullName evidence="2">Inosine/uridine-preferring nucleoside hydrolase domain-containing protein</fullName>
    </recommendedName>
</protein>
<comment type="caution">
    <text evidence="1">The sequence shown here is derived from an EMBL/GenBank/DDBJ whole genome shotgun (WGS) entry which is preliminary data.</text>
</comment>
<sequence length="86" mass="10063">MKKGTFTPIHDASALMCLIYPELYKSRHMPVQVDCSESLNRGNTACDVREWIDYDETYPEVLLDVDMEKCREILLESLYNLDKMVK</sequence>
<dbReference type="EMBL" id="VSSQ01100548">
    <property type="protein sequence ID" value="MPN42664.1"/>
    <property type="molecule type" value="Genomic_DNA"/>
</dbReference>
<evidence type="ECO:0000313" key="1">
    <source>
        <dbReference type="EMBL" id="MPN42664.1"/>
    </source>
</evidence>
<gene>
    <name evidence="1" type="ORF">SDC9_190221</name>
</gene>
<dbReference type="GO" id="GO:0016799">
    <property type="term" value="F:hydrolase activity, hydrolyzing N-glycosyl compounds"/>
    <property type="evidence" value="ECO:0007669"/>
    <property type="project" value="InterPro"/>
</dbReference>
<organism evidence="1">
    <name type="scientific">bioreactor metagenome</name>
    <dbReference type="NCBI Taxonomy" id="1076179"/>
    <lineage>
        <taxon>unclassified sequences</taxon>
        <taxon>metagenomes</taxon>
        <taxon>ecological metagenomes</taxon>
    </lineage>
</organism>
<reference evidence="1" key="1">
    <citation type="submission" date="2019-08" db="EMBL/GenBank/DDBJ databases">
        <authorList>
            <person name="Kucharzyk K."/>
            <person name="Murdoch R.W."/>
            <person name="Higgins S."/>
            <person name="Loffler F."/>
        </authorList>
    </citation>
    <scope>NUCLEOTIDE SEQUENCE</scope>
</reference>
<dbReference type="InterPro" id="IPR036452">
    <property type="entry name" value="Ribo_hydro-like"/>
</dbReference>
<dbReference type="Gene3D" id="3.90.245.10">
    <property type="entry name" value="Ribonucleoside hydrolase-like"/>
    <property type="match status" value="1"/>
</dbReference>
<dbReference type="AlphaFoldDB" id="A0A645I2Q4"/>
<dbReference type="SUPFAM" id="SSF53590">
    <property type="entry name" value="Nucleoside hydrolase"/>
    <property type="match status" value="1"/>
</dbReference>
<evidence type="ECO:0008006" key="2">
    <source>
        <dbReference type="Google" id="ProtNLM"/>
    </source>
</evidence>
<accession>A0A645I2Q4</accession>